<dbReference type="SUPFAM" id="SSF52096">
    <property type="entry name" value="ClpP/crotonase"/>
    <property type="match status" value="1"/>
</dbReference>
<dbReference type="InterPro" id="IPR011659">
    <property type="entry name" value="WD40"/>
</dbReference>
<dbReference type="EMBL" id="FSRA01000001">
    <property type="protein sequence ID" value="SIO09684.1"/>
    <property type="molecule type" value="Genomic_DNA"/>
</dbReference>
<feature type="signal peptide" evidence="7">
    <location>
        <begin position="1"/>
        <end position="19"/>
    </location>
</feature>
<dbReference type="Gene3D" id="2.120.10.60">
    <property type="entry name" value="Tricorn protease N-terminal domain"/>
    <property type="match status" value="1"/>
</dbReference>
<name>A0A1N6GQA0_9BACT</name>
<dbReference type="InterPro" id="IPR005151">
    <property type="entry name" value="Tail-specific_protease"/>
</dbReference>
<keyword evidence="5" id="KW-0378">Hydrolase</keyword>
<dbReference type="Gene3D" id="3.30.750.44">
    <property type="match status" value="1"/>
</dbReference>
<keyword evidence="3" id="KW-0963">Cytoplasm</keyword>
<dbReference type="Pfam" id="PF14684">
    <property type="entry name" value="Tricorn_C1"/>
    <property type="match status" value="1"/>
</dbReference>
<evidence type="ECO:0000256" key="4">
    <source>
        <dbReference type="ARBA" id="ARBA00022670"/>
    </source>
</evidence>
<comment type="similarity">
    <text evidence="2">Belongs to the peptidase S41B family.</text>
</comment>
<dbReference type="InterPro" id="IPR036034">
    <property type="entry name" value="PDZ_sf"/>
</dbReference>
<evidence type="ECO:0000259" key="8">
    <source>
        <dbReference type="PROSITE" id="PS50106"/>
    </source>
</evidence>
<feature type="domain" description="PDZ" evidence="8">
    <location>
        <begin position="704"/>
        <end position="774"/>
    </location>
</feature>
<dbReference type="Proteomes" id="UP000185003">
    <property type="component" value="Unassembled WGS sequence"/>
</dbReference>
<proteinExistence type="inferred from homology"/>
<evidence type="ECO:0000256" key="3">
    <source>
        <dbReference type="ARBA" id="ARBA00022490"/>
    </source>
</evidence>
<evidence type="ECO:0000256" key="5">
    <source>
        <dbReference type="ARBA" id="ARBA00022801"/>
    </source>
</evidence>
<dbReference type="PANTHER" id="PTHR43253">
    <property type="entry name" value="TRICORN PROTEASE HOMOLOG 2-RELATED"/>
    <property type="match status" value="1"/>
</dbReference>
<dbReference type="GO" id="GO:0006508">
    <property type="term" value="P:proteolysis"/>
    <property type="evidence" value="ECO:0007669"/>
    <property type="project" value="UniProtKB-KW"/>
</dbReference>
<evidence type="ECO:0000313" key="10">
    <source>
        <dbReference type="Proteomes" id="UP000185003"/>
    </source>
</evidence>
<comment type="subcellular location">
    <subcellularLocation>
        <location evidence="1">Cytoplasm</location>
    </subcellularLocation>
</comment>
<dbReference type="InterPro" id="IPR029414">
    <property type="entry name" value="Tricorn_PDZ"/>
</dbReference>
<dbReference type="STRING" id="536979.SAMN04488055_2906"/>
<dbReference type="Pfam" id="PF03572">
    <property type="entry name" value="Peptidase_S41"/>
    <property type="match status" value="1"/>
</dbReference>
<dbReference type="InterPro" id="IPR001478">
    <property type="entry name" value="PDZ"/>
</dbReference>
<dbReference type="PROSITE" id="PS50106">
    <property type="entry name" value="PDZ"/>
    <property type="match status" value="1"/>
</dbReference>
<organism evidence="9 10">
    <name type="scientific">Chitinophaga niabensis</name>
    <dbReference type="NCBI Taxonomy" id="536979"/>
    <lineage>
        <taxon>Bacteria</taxon>
        <taxon>Pseudomonadati</taxon>
        <taxon>Bacteroidota</taxon>
        <taxon>Chitinophagia</taxon>
        <taxon>Chitinophagales</taxon>
        <taxon>Chitinophagaceae</taxon>
        <taxon>Chitinophaga</taxon>
    </lineage>
</organism>
<dbReference type="SUPFAM" id="SSF69304">
    <property type="entry name" value="Tricorn protease N-terminal domain"/>
    <property type="match status" value="2"/>
</dbReference>
<protein>
    <submittedName>
        <fullName evidence="9">WD40-like Beta Propeller Repeat</fullName>
    </submittedName>
</protein>
<dbReference type="Pfam" id="PF14685">
    <property type="entry name" value="PDZ_Tricorn"/>
    <property type="match status" value="1"/>
</dbReference>
<dbReference type="AlphaFoldDB" id="A0A1N6GQA0"/>
<gene>
    <name evidence="9" type="ORF">SAMN04488055_2906</name>
</gene>
<keyword evidence="4" id="KW-0645">Protease</keyword>
<dbReference type="InterPro" id="IPR028204">
    <property type="entry name" value="Tricorn_C1"/>
</dbReference>
<dbReference type="Pfam" id="PF07676">
    <property type="entry name" value="PD40"/>
    <property type="match status" value="2"/>
</dbReference>
<dbReference type="SUPFAM" id="SSF50156">
    <property type="entry name" value="PDZ domain-like"/>
    <property type="match status" value="1"/>
</dbReference>
<dbReference type="InterPro" id="IPR011042">
    <property type="entry name" value="6-blade_b-propeller_TolB-like"/>
</dbReference>
<dbReference type="Gene3D" id="3.90.226.10">
    <property type="entry name" value="2-enoyl-CoA Hydratase, Chain A, domain 1"/>
    <property type="match status" value="1"/>
</dbReference>
<dbReference type="GO" id="GO:0008236">
    <property type="term" value="F:serine-type peptidase activity"/>
    <property type="evidence" value="ECO:0007669"/>
    <property type="project" value="UniProtKB-KW"/>
</dbReference>
<keyword evidence="6" id="KW-0720">Serine protease</keyword>
<feature type="chain" id="PRO_5011980527" evidence="7">
    <location>
        <begin position="20"/>
        <end position="990"/>
    </location>
</feature>
<dbReference type="Pfam" id="PF26549">
    <property type="entry name" value="Tricorn_N"/>
    <property type="match status" value="1"/>
</dbReference>
<dbReference type="PANTHER" id="PTHR43253:SF1">
    <property type="entry name" value="TRICORN PROTEASE HOMOLOG 2-RELATED"/>
    <property type="match status" value="1"/>
</dbReference>
<dbReference type="GO" id="GO:0005737">
    <property type="term" value="C:cytoplasm"/>
    <property type="evidence" value="ECO:0007669"/>
    <property type="project" value="UniProtKB-SubCell"/>
</dbReference>
<dbReference type="SUPFAM" id="SSF82171">
    <property type="entry name" value="DPP6 N-terminal domain-like"/>
    <property type="match status" value="1"/>
</dbReference>
<reference evidence="10" key="1">
    <citation type="submission" date="2016-11" db="EMBL/GenBank/DDBJ databases">
        <authorList>
            <person name="Varghese N."/>
            <person name="Submissions S."/>
        </authorList>
    </citation>
    <scope>NUCLEOTIDE SEQUENCE [LARGE SCALE GENOMIC DNA]</scope>
    <source>
        <strain evidence="10">DSM 24787</strain>
    </source>
</reference>
<evidence type="ECO:0000256" key="1">
    <source>
        <dbReference type="ARBA" id="ARBA00004496"/>
    </source>
</evidence>
<keyword evidence="10" id="KW-1185">Reference proteome</keyword>
<sequence>MKRIFPLLCFILLCHNVSAADIPLWLRYPAISPDGKTIVFSYRGDLYKVPAAGGTAIQLTTDSTYECMPVWSADGKSVVFAGNRFGNFDLFIIPITGGSPKRLTWHSADEYPYDIKNEKAIFGAVRLDDPDNRQFPSDALQELYEVPVEGGPVTQLLTTPAEDAKLSPAGRYIVYHDRKGRENIWRKHQVSSIARDIWLYDNQTGKHKKITSFEGEDRSPVWNGEDNIYYLSEQGGSFNVFTTDIKRNVQQVTFFKDHPVRSLSISQNATLCFSYNGEIYQQQKNRKPVKVNIRITPLKSRDEISVPLSDISEMAVSPSGKELAFIIRGRIFTGSIDGKVNSSHFYGGSSATSVSYSPDGKQLLFAGFMNGKWGIFKSGPLEILSHAQITNEHDNYQPAYSPDGKEIAFIEDRTTLKIFNIASGKFRTILGPDQLTSRREHDQYFEWSPDGNWLLVKFNEKGAGNDEVGMISTSGKGELINLTQSGYSDTDPHWVMNGKMITWFTDRNGLHSYANSSTRQVDVYALEQPWNKKTRLTEYPSQLASSLISSNGETLYYLAKQGKNYDLWSCNLRTKATKLLLPLSIDETTMQWDKEKQFIYMVAEGKILRVDPVAAKKDTIEFKGTFPVKVREERKAMFDYIWNKTKQTFYTAGMHGVDWAALRVNYEKFLPHIDNNYDFAEMLNELLGELNVSHTGATYRDDRKDGDVTASLGVFYKGTAIKEIMKGSPLEGLVKPGDVIEAIDGEKIEPNKDFAAYLNRKAGKDIMLTVSGKQVKVKPISPAAEFDLIYERWVKRNEEEVSKRSHGTLGYVHLYRMNDNAYRHTYEEVLGKYPGRKGIVVDTRFNRGGDLASELIMFLSGKKVRDNTTDHFLVNSEPSFRWTKPSIVLACEANYSDGQCFVHDYQVLKMGKLVGMPVPGSCTWMTGQTLVDNTMHFSVPTVGVKDLQGKYLENVSTQPDIEVMNEFDKVAGGEDQQLQAAVRELIKDIK</sequence>
<dbReference type="CDD" id="cd07562">
    <property type="entry name" value="Peptidase_S41_TRI"/>
    <property type="match status" value="1"/>
</dbReference>
<dbReference type="OrthoDB" id="9815657at2"/>
<dbReference type="RefSeq" id="WP_074239922.1">
    <property type="nucleotide sequence ID" value="NZ_FSRA01000001.1"/>
</dbReference>
<dbReference type="InterPro" id="IPR012393">
    <property type="entry name" value="Tricorn_protease"/>
</dbReference>
<dbReference type="Gene3D" id="2.30.42.10">
    <property type="match status" value="1"/>
</dbReference>
<dbReference type="Gene3D" id="2.120.10.30">
    <property type="entry name" value="TolB, C-terminal domain"/>
    <property type="match status" value="1"/>
</dbReference>
<evidence type="ECO:0000256" key="2">
    <source>
        <dbReference type="ARBA" id="ARBA00008524"/>
    </source>
</evidence>
<evidence type="ECO:0000256" key="6">
    <source>
        <dbReference type="ARBA" id="ARBA00022825"/>
    </source>
</evidence>
<keyword evidence="7" id="KW-0732">Signal</keyword>
<evidence type="ECO:0000256" key="7">
    <source>
        <dbReference type="SAM" id="SignalP"/>
    </source>
</evidence>
<accession>A0A1N6GQA0</accession>
<dbReference type="InterPro" id="IPR029045">
    <property type="entry name" value="ClpP/crotonase-like_dom_sf"/>
</dbReference>
<evidence type="ECO:0000313" key="9">
    <source>
        <dbReference type="EMBL" id="SIO09684.1"/>
    </source>
</evidence>